<evidence type="ECO:0000256" key="2">
    <source>
        <dbReference type="ARBA" id="ARBA00022771"/>
    </source>
</evidence>
<dbReference type="PANTHER" id="PTHR47094:SF17">
    <property type="entry name" value="E3 UBIQUITIN-PROTEIN LIGASE COMPLEX SLX8-RFP SUBUNIT SLX8-LIKE ISOFORM X1"/>
    <property type="match status" value="1"/>
</dbReference>
<dbReference type="GO" id="GO:0008270">
    <property type="term" value="F:zinc ion binding"/>
    <property type="evidence" value="ECO:0007669"/>
    <property type="project" value="UniProtKB-KW"/>
</dbReference>
<proteinExistence type="predicted"/>
<protein>
    <submittedName>
        <fullName evidence="6">Putative E3 ubiquitin-protein ligase bre1 isoform X2</fullName>
    </submittedName>
</protein>
<evidence type="ECO:0000313" key="6">
    <source>
        <dbReference type="EMBL" id="RWR86913.1"/>
    </source>
</evidence>
<reference evidence="6 7" key="1">
    <citation type="journal article" date="2019" name="Nat. Plants">
        <title>Stout camphor tree genome fills gaps in understanding of flowering plant genome evolution.</title>
        <authorList>
            <person name="Chaw S.M."/>
            <person name="Liu Y.C."/>
            <person name="Wu Y.W."/>
            <person name="Wang H.Y."/>
            <person name="Lin C.I."/>
            <person name="Wu C.S."/>
            <person name="Ke H.M."/>
            <person name="Chang L.Y."/>
            <person name="Hsu C.Y."/>
            <person name="Yang H.T."/>
            <person name="Sudianto E."/>
            <person name="Hsu M.H."/>
            <person name="Wu K.P."/>
            <person name="Wang L.N."/>
            <person name="Leebens-Mack J.H."/>
            <person name="Tsai I.J."/>
        </authorList>
    </citation>
    <scope>NUCLEOTIDE SEQUENCE [LARGE SCALE GENOMIC DNA]</scope>
    <source>
        <strain evidence="7">cv. Chaw 1501</strain>
        <tissue evidence="6">Young leaves</tissue>
    </source>
</reference>
<dbReference type="GO" id="GO:0006511">
    <property type="term" value="P:ubiquitin-dependent protein catabolic process"/>
    <property type="evidence" value="ECO:0007669"/>
    <property type="project" value="TreeGrafter"/>
</dbReference>
<sequence length="196" mass="22301">MQSLRLDRKAVLDIEIGLGSPFPLKGEMLSSNCVRDFPELIIIDDDDNNDGQRYSSRSSTELQPLTLFPCTSSWVISEEDLELRLGFKAHNRNPVTTINFFDDGSEQQSLQAWKSFKQRKLAQTSSSHRLPDGKEVKLRCNICMDTMKEETSTTCGHIFCKQCITDAIRVQRRCPTCRERLSPSNIHRIYLPGATS</sequence>
<evidence type="ECO:0000256" key="4">
    <source>
        <dbReference type="PROSITE-ProRule" id="PRU00175"/>
    </source>
</evidence>
<keyword evidence="7" id="KW-1185">Reference proteome</keyword>
<dbReference type="EMBL" id="QPKB01000006">
    <property type="protein sequence ID" value="RWR86913.1"/>
    <property type="molecule type" value="Genomic_DNA"/>
</dbReference>
<dbReference type="GO" id="GO:0033768">
    <property type="term" value="C:SUMO-targeted ubiquitin ligase complex"/>
    <property type="evidence" value="ECO:0007669"/>
    <property type="project" value="TreeGrafter"/>
</dbReference>
<dbReference type="STRING" id="337451.A0A443P7Z3"/>
<name>A0A443P7Z3_9MAGN</name>
<dbReference type="InterPro" id="IPR001841">
    <property type="entry name" value="Znf_RING"/>
</dbReference>
<dbReference type="InterPro" id="IPR017907">
    <property type="entry name" value="Znf_RING_CS"/>
</dbReference>
<accession>A0A443P7Z3</accession>
<organism evidence="6 7">
    <name type="scientific">Cinnamomum micranthum f. kanehirae</name>
    <dbReference type="NCBI Taxonomy" id="337451"/>
    <lineage>
        <taxon>Eukaryota</taxon>
        <taxon>Viridiplantae</taxon>
        <taxon>Streptophyta</taxon>
        <taxon>Embryophyta</taxon>
        <taxon>Tracheophyta</taxon>
        <taxon>Spermatophyta</taxon>
        <taxon>Magnoliopsida</taxon>
        <taxon>Magnoliidae</taxon>
        <taxon>Laurales</taxon>
        <taxon>Lauraceae</taxon>
        <taxon>Cinnamomum</taxon>
    </lineage>
</organism>
<keyword evidence="1" id="KW-0479">Metal-binding</keyword>
<dbReference type="PROSITE" id="PS50089">
    <property type="entry name" value="ZF_RING_2"/>
    <property type="match status" value="1"/>
</dbReference>
<gene>
    <name evidence="6" type="ORF">CKAN_01583700</name>
</gene>
<dbReference type="Gene3D" id="3.30.40.10">
    <property type="entry name" value="Zinc/RING finger domain, C3HC4 (zinc finger)"/>
    <property type="match status" value="1"/>
</dbReference>
<dbReference type="GO" id="GO:0061630">
    <property type="term" value="F:ubiquitin protein ligase activity"/>
    <property type="evidence" value="ECO:0007669"/>
    <property type="project" value="InterPro"/>
</dbReference>
<dbReference type="Proteomes" id="UP000283530">
    <property type="component" value="Unassembled WGS sequence"/>
</dbReference>
<evidence type="ECO:0000313" key="7">
    <source>
        <dbReference type="Proteomes" id="UP000283530"/>
    </source>
</evidence>
<dbReference type="InterPro" id="IPR049627">
    <property type="entry name" value="SLX8"/>
</dbReference>
<evidence type="ECO:0000256" key="3">
    <source>
        <dbReference type="ARBA" id="ARBA00022833"/>
    </source>
</evidence>
<keyword evidence="2 4" id="KW-0863">Zinc-finger</keyword>
<dbReference type="PANTHER" id="PTHR47094">
    <property type="entry name" value="ELFLESS, ISOFORM B"/>
    <property type="match status" value="1"/>
</dbReference>
<dbReference type="GO" id="GO:0032183">
    <property type="term" value="F:SUMO binding"/>
    <property type="evidence" value="ECO:0007669"/>
    <property type="project" value="TreeGrafter"/>
</dbReference>
<dbReference type="SMART" id="SM00184">
    <property type="entry name" value="RING"/>
    <property type="match status" value="1"/>
</dbReference>
<dbReference type="OrthoDB" id="6105938at2759"/>
<evidence type="ECO:0000259" key="5">
    <source>
        <dbReference type="PROSITE" id="PS50089"/>
    </source>
</evidence>
<feature type="domain" description="RING-type" evidence="5">
    <location>
        <begin position="140"/>
        <end position="178"/>
    </location>
</feature>
<comment type="caution">
    <text evidence="6">The sequence shown here is derived from an EMBL/GenBank/DDBJ whole genome shotgun (WGS) entry which is preliminary data.</text>
</comment>
<keyword evidence="3" id="KW-0862">Zinc</keyword>
<dbReference type="Pfam" id="PF13923">
    <property type="entry name" value="zf-C3HC4_2"/>
    <property type="match status" value="1"/>
</dbReference>
<dbReference type="SUPFAM" id="SSF57850">
    <property type="entry name" value="RING/U-box"/>
    <property type="match status" value="1"/>
</dbReference>
<dbReference type="GO" id="GO:0140082">
    <property type="term" value="F:SUMO-ubiquitin ligase activity"/>
    <property type="evidence" value="ECO:0007669"/>
    <property type="project" value="TreeGrafter"/>
</dbReference>
<dbReference type="AlphaFoldDB" id="A0A443P7Z3"/>
<dbReference type="InterPro" id="IPR013083">
    <property type="entry name" value="Znf_RING/FYVE/PHD"/>
</dbReference>
<dbReference type="PROSITE" id="PS00518">
    <property type="entry name" value="ZF_RING_1"/>
    <property type="match status" value="1"/>
</dbReference>
<evidence type="ECO:0000256" key="1">
    <source>
        <dbReference type="ARBA" id="ARBA00022723"/>
    </source>
</evidence>